<evidence type="ECO:0000256" key="1">
    <source>
        <dbReference type="ARBA" id="ARBA00007797"/>
    </source>
</evidence>
<dbReference type="EMBL" id="JAHWGI010000011">
    <property type="protein sequence ID" value="KAK3907510.1"/>
    <property type="molecule type" value="Genomic_DNA"/>
</dbReference>
<evidence type="ECO:0000259" key="3">
    <source>
        <dbReference type="Pfam" id="PF03914"/>
    </source>
</evidence>
<dbReference type="PANTHER" id="PTHR12455:SF0">
    <property type="entry name" value="NUCLEOLAR COMPLEX PROTEIN 4 HOMOLOG"/>
    <property type="match status" value="1"/>
</dbReference>
<keyword evidence="5" id="KW-1185">Reference proteome</keyword>
<sequence>MLAPEPRVLPRGRAGASQTPTGREWRTRLARSAEQDRGSTTTKMAASKVSKKLHSMAIDFLSSRRNANNLADIIAIIESNESNIPPCLLALEIIFLEVLKRRDMFLEHPATEISNIDTESQYRVWLRECFDDSWSKILAVVSNSPKISVQTQALSTAMKLIAMEGQYPLEPLKKEEHFFPNNRLRLLLVAILSSGRNGGQLLARLQEFSTYPDVLYNVWKQLFPIAIGLQRNGQRPDENFIRNYLDLIDKFPLPKPGRGERGQDHDLTDNLLCGQQGHNGYILNMDHMRKAVNKVWGCVMHWNHTPATQRLLLVVLLERVLPFLDKPLLLTDYLMDSLDSGGAISLLALQGIFTLIQNHNLEYPNIFNKLYSMFEPEIFHTKFKARLFYLSDMFLSSTHLPENIVAAFAKRLARLSLVAPPEDIHIILMFIGNLILRHPGLKLLIDNPNRTNVPDDPFVMEERDPSKSRAMESSLWELHALQSHVLPGVGTAANFIYNPLPSVEWDLSQILEDNSDDIFEREMKKKLKEIALTFDRPQTLSLPQHERVSQFWQLV</sequence>
<evidence type="ECO:0000313" key="5">
    <source>
        <dbReference type="Proteomes" id="UP001219518"/>
    </source>
</evidence>
<dbReference type="GO" id="GO:0030692">
    <property type="term" value="C:Noc4p-Nop14p complex"/>
    <property type="evidence" value="ECO:0007669"/>
    <property type="project" value="TreeGrafter"/>
</dbReference>
<reference evidence="4" key="1">
    <citation type="submission" date="2021-07" db="EMBL/GenBank/DDBJ databases">
        <authorList>
            <person name="Catto M.A."/>
            <person name="Jacobson A."/>
            <person name="Kennedy G."/>
            <person name="Labadie P."/>
            <person name="Hunt B.G."/>
            <person name="Srinivasan R."/>
        </authorList>
    </citation>
    <scope>NUCLEOTIDE SEQUENCE</scope>
    <source>
        <strain evidence="4">PL_HMW_Pooled</strain>
        <tissue evidence="4">Head</tissue>
    </source>
</reference>
<feature type="region of interest" description="Disordered" evidence="2">
    <location>
        <begin position="1"/>
        <end position="44"/>
    </location>
</feature>
<organism evidence="4 5">
    <name type="scientific">Frankliniella fusca</name>
    <dbReference type="NCBI Taxonomy" id="407009"/>
    <lineage>
        <taxon>Eukaryota</taxon>
        <taxon>Metazoa</taxon>
        <taxon>Ecdysozoa</taxon>
        <taxon>Arthropoda</taxon>
        <taxon>Hexapoda</taxon>
        <taxon>Insecta</taxon>
        <taxon>Pterygota</taxon>
        <taxon>Neoptera</taxon>
        <taxon>Paraneoptera</taxon>
        <taxon>Thysanoptera</taxon>
        <taxon>Terebrantia</taxon>
        <taxon>Thripoidea</taxon>
        <taxon>Thripidae</taxon>
        <taxon>Frankliniella</taxon>
    </lineage>
</organism>
<dbReference type="GO" id="GO:0032040">
    <property type="term" value="C:small-subunit processome"/>
    <property type="evidence" value="ECO:0007669"/>
    <property type="project" value="TreeGrafter"/>
</dbReference>
<dbReference type="InterPro" id="IPR027193">
    <property type="entry name" value="Noc4"/>
</dbReference>
<dbReference type="PANTHER" id="PTHR12455">
    <property type="entry name" value="NUCLEOLAR COMPLEX PROTEIN 4"/>
    <property type="match status" value="1"/>
</dbReference>
<comment type="caution">
    <text evidence="4">The sequence shown here is derived from an EMBL/GenBank/DDBJ whole genome shotgun (WGS) entry which is preliminary data.</text>
</comment>
<dbReference type="Proteomes" id="UP001219518">
    <property type="component" value="Unassembled WGS sequence"/>
</dbReference>
<reference evidence="4" key="2">
    <citation type="journal article" date="2023" name="BMC Genomics">
        <title>Pest status, molecular evolution, and epigenetic factors derived from the genome assembly of Frankliniella fusca, a thysanopteran phytovirus vector.</title>
        <authorList>
            <person name="Catto M.A."/>
            <person name="Labadie P.E."/>
            <person name="Jacobson A.L."/>
            <person name="Kennedy G.G."/>
            <person name="Srinivasan R."/>
            <person name="Hunt B.G."/>
        </authorList>
    </citation>
    <scope>NUCLEOTIDE SEQUENCE</scope>
    <source>
        <strain evidence="4">PL_HMW_Pooled</strain>
    </source>
</reference>
<proteinExistence type="inferred from homology"/>
<evidence type="ECO:0000313" key="4">
    <source>
        <dbReference type="EMBL" id="KAK3907510.1"/>
    </source>
</evidence>
<dbReference type="GO" id="GO:0042254">
    <property type="term" value="P:ribosome biogenesis"/>
    <property type="evidence" value="ECO:0007669"/>
    <property type="project" value="InterPro"/>
</dbReference>
<feature type="domain" description="CCAAT-binding factor" evidence="3">
    <location>
        <begin position="345"/>
        <end position="493"/>
    </location>
</feature>
<protein>
    <submittedName>
        <fullName evidence="4">Nucleolar complex protein 4-like protein B</fullName>
    </submittedName>
</protein>
<dbReference type="AlphaFoldDB" id="A0AAE1GPR8"/>
<accession>A0AAE1GPR8</accession>
<comment type="similarity">
    <text evidence="1">Belongs to the CBF/MAK21 family.</text>
</comment>
<dbReference type="InterPro" id="IPR005612">
    <property type="entry name" value="CCAAT-binding_factor"/>
</dbReference>
<feature type="compositionally biased region" description="Basic and acidic residues" evidence="2">
    <location>
        <begin position="23"/>
        <end position="37"/>
    </location>
</feature>
<gene>
    <name evidence="4" type="ORF">KUF71_003009</name>
</gene>
<evidence type="ECO:0000256" key="2">
    <source>
        <dbReference type="SAM" id="MobiDB-lite"/>
    </source>
</evidence>
<name>A0AAE1GPR8_9NEOP</name>
<dbReference type="Pfam" id="PF03914">
    <property type="entry name" value="CBF"/>
    <property type="match status" value="1"/>
</dbReference>